<name>A0A5A7QE88_STRAF</name>
<comment type="caution">
    <text evidence="1">The sequence shown here is derived from an EMBL/GenBank/DDBJ whole genome shotgun (WGS) entry which is preliminary data.</text>
</comment>
<dbReference type="OrthoDB" id="914203at2759"/>
<dbReference type="EMBL" id="BKCP01006615">
    <property type="protein sequence ID" value="GER43364.1"/>
    <property type="molecule type" value="Genomic_DNA"/>
</dbReference>
<protein>
    <submittedName>
        <fullName evidence="1">Ribonuclease H-like superfamily protein</fullName>
    </submittedName>
</protein>
<dbReference type="AlphaFoldDB" id="A0A5A7QE88"/>
<organism evidence="1 2">
    <name type="scientific">Striga asiatica</name>
    <name type="common">Asiatic witchweed</name>
    <name type="synonym">Buchnera asiatica</name>
    <dbReference type="NCBI Taxonomy" id="4170"/>
    <lineage>
        <taxon>Eukaryota</taxon>
        <taxon>Viridiplantae</taxon>
        <taxon>Streptophyta</taxon>
        <taxon>Embryophyta</taxon>
        <taxon>Tracheophyta</taxon>
        <taxon>Spermatophyta</taxon>
        <taxon>Magnoliopsida</taxon>
        <taxon>eudicotyledons</taxon>
        <taxon>Gunneridae</taxon>
        <taxon>Pentapetalae</taxon>
        <taxon>asterids</taxon>
        <taxon>lamiids</taxon>
        <taxon>Lamiales</taxon>
        <taxon>Orobanchaceae</taxon>
        <taxon>Buchnereae</taxon>
        <taxon>Striga</taxon>
    </lineage>
</organism>
<reference evidence="2" key="1">
    <citation type="journal article" date="2019" name="Curr. Biol.">
        <title>Genome Sequence of Striga asiatica Provides Insight into the Evolution of Plant Parasitism.</title>
        <authorList>
            <person name="Yoshida S."/>
            <person name="Kim S."/>
            <person name="Wafula E.K."/>
            <person name="Tanskanen J."/>
            <person name="Kim Y.M."/>
            <person name="Honaas L."/>
            <person name="Yang Z."/>
            <person name="Spallek T."/>
            <person name="Conn C.E."/>
            <person name="Ichihashi Y."/>
            <person name="Cheong K."/>
            <person name="Cui S."/>
            <person name="Der J.P."/>
            <person name="Gundlach H."/>
            <person name="Jiao Y."/>
            <person name="Hori C."/>
            <person name="Ishida J.K."/>
            <person name="Kasahara H."/>
            <person name="Kiba T."/>
            <person name="Kim M.S."/>
            <person name="Koo N."/>
            <person name="Laohavisit A."/>
            <person name="Lee Y.H."/>
            <person name="Lumba S."/>
            <person name="McCourt P."/>
            <person name="Mortimer J.C."/>
            <person name="Mutuku J.M."/>
            <person name="Nomura T."/>
            <person name="Sasaki-Sekimoto Y."/>
            <person name="Seto Y."/>
            <person name="Wang Y."/>
            <person name="Wakatake T."/>
            <person name="Sakakibara H."/>
            <person name="Demura T."/>
            <person name="Yamaguchi S."/>
            <person name="Yoneyama K."/>
            <person name="Manabe R.I."/>
            <person name="Nelson D.C."/>
            <person name="Schulman A.H."/>
            <person name="Timko M.P."/>
            <person name="dePamphilis C.W."/>
            <person name="Choi D."/>
            <person name="Shirasu K."/>
        </authorList>
    </citation>
    <scope>NUCLEOTIDE SEQUENCE [LARGE SCALE GENOMIC DNA]</scope>
    <source>
        <strain evidence="2">cv. UVA1</strain>
    </source>
</reference>
<gene>
    <name evidence="1" type="ORF">STAS_20210</name>
</gene>
<accession>A0A5A7QE88</accession>
<keyword evidence="2" id="KW-1185">Reference proteome</keyword>
<evidence type="ECO:0000313" key="1">
    <source>
        <dbReference type="EMBL" id="GER43364.1"/>
    </source>
</evidence>
<evidence type="ECO:0000313" key="2">
    <source>
        <dbReference type="Proteomes" id="UP000325081"/>
    </source>
</evidence>
<dbReference type="Proteomes" id="UP000325081">
    <property type="component" value="Unassembled WGS sequence"/>
</dbReference>
<sequence>MDPHKPDRLRWIWSKNGKFTVASAYAKFLNKKWSLLDRPEGSTNNIELKNARKKLWNLKVKGKLKHIIWTCINNILSIMSNLPNKILKLTRFSLCIEVWILSPLK</sequence>
<proteinExistence type="predicted"/>